<dbReference type="InterPro" id="IPR006998">
    <property type="entry name" value="DltD"/>
</dbReference>
<dbReference type="eggNOG" id="COG3966">
    <property type="taxonomic scope" value="Bacteria"/>
</dbReference>
<dbReference type="NCBIfam" id="TIGR04092">
    <property type="entry name" value="LTA_DltD"/>
    <property type="match status" value="1"/>
</dbReference>
<dbReference type="RefSeq" id="WP_006905583.1">
    <property type="nucleotide sequence ID" value="NZ_GG665866.1"/>
</dbReference>
<sequence length="396" mass="44538">MRRIQAFLMALILFVFFLAGFHLTMSRISLRGGDGFRFFYSDLRNKSLAALTDNMDEDTMPIFGSSELGTWIEEPYHISHMFARQQVDSMTVGHPMVQSLQDAISLAAIDGSRSPKKVTLLASPTWFYGDGVASTAFKQHFSDTAYLAMLKNDRLSAETRQKIINRVMVLASSDIAFSNRIKAYQRAYATEDASATERLTADLLAANRGDRENFAAAVLKLKNANKVAKNIEPTEATVHSYQSEDGSVDWEKMKADAISETASQSDNPLYVKNESWKNLYQKSYQAGTQIHKGEQWTSAKEKGDLELFLQVAKELGIQTQVIILPISGYWYDATGMPQANRESAYQAIAKSAAAYGVRCVDLSKHEYTPYFLADAYHPWSLGWVYINEAIYDFYKN</sequence>
<dbReference type="InterPro" id="IPR023896">
    <property type="entry name" value="LTA_DltD"/>
</dbReference>
<dbReference type="PANTHER" id="PTHR40039">
    <property type="entry name" value="PROTEIN DLTD"/>
    <property type="match status" value="1"/>
</dbReference>
<gene>
    <name evidence="1" type="ORF">GCWU000342_00549</name>
</gene>
<evidence type="ECO:0000313" key="1">
    <source>
        <dbReference type="EMBL" id="EEP29195.1"/>
    </source>
</evidence>
<evidence type="ECO:0000313" key="2">
    <source>
        <dbReference type="Proteomes" id="UP000003494"/>
    </source>
</evidence>
<reference evidence="1" key="1">
    <citation type="submission" date="2009-04" db="EMBL/GenBank/DDBJ databases">
        <authorList>
            <person name="Weinstock G."/>
            <person name="Sodergren E."/>
            <person name="Clifton S."/>
            <person name="Fulton L."/>
            <person name="Fulton B."/>
            <person name="Courtney L."/>
            <person name="Fronick C."/>
            <person name="Harrison M."/>
            <person name="Strong C."/>
            <person name="Farmer C."/>
            <person name="Delahaunty K."/>
            <person name="Markovic C."/>
            <person name="Hall O."/>
            <person name="Minx P."/>
            <person name="Tomlinson C."/>
            <person name="Mitreva M."/>
            <person name="Nelson J."/>
            <person name="Hou S."/>
            <person name="Wollam A."/>
            <person name="Pepin K.H."/>
            <person name="Johnson M."/>
            <person name="Bhonagiri V."/>
            <person name="Nash W.E."/>
            <person name="Warren W."/>
            <person name="Chinwalla A."/>
            <person name="Mardis E.R."/>
            <person name="Wilson R.K."/>
        </authorList>
    </citation>
    <scope>NUCLEOTIDE SEQUENCE [LARGE SCALE GENOMIC DNA]</scope>
    <source>
        <strain evidence="1">DSM 14600</strain>
    </source>
</reference>
<name>C4G998_9FIRM</name>
<accession>C4G998</accession>
<keyword evidence="2" id="KW-1185">Reference proteome</keyword>
<comment type="caution">
    <text evidence="1">The sequence shown here is derived from an EMBL/GenBank/DDBJ whole genome shotgun (WGS) entry which is preliminary data.</text>
</comment>
<dbReference type="EMBL" id="ACIP02000001">
    <property type="protein sequence ID" value="EEP29195.1"/>
    <property type="molecule type" value="Genomic_DNA"/>
</dbReference>
<proteinExistence type="predicted"/>
<protein>
    <submittedName>
        <fullName evidence="1">DltD C-terminal domain protein</fullName>
    </submittedName>
</protein>
<dbReference type="HOGENOM" id="CLU_050505_1_0_9"/>
<dbReference type="Proteomes" id="UP000003494">
    <property type="component" value="Unassembled WGS sequence"/>
</dbReference>
<dbReference type="SUPFAM" id="SSF52266">
    <property type="entry name" value="SGNH hydrolase"/>
    <property type="match status" value="1"/>
</dbReference>
<dbReference type="AlphaFoldDB" id="C4G998"/>
<organism evidence="1 2">
    <name type="scientific">Shuttleworthella satelles DSM 14600</name>
    <dbReference type="NCBI Taxonomy" id="626523"/>
    <lineage>
        <taxon>Bacteria</taxon>
        <taxon>Bacillati</taxon>
        <taxon>Bacillota</taxon>
        <taxon>Clostridia</taxon>
        <taxon>Lachnospirales</taxon>
        <taxon>Lachnospiraceae</taxon>
        <taxon>Shuttleworthella</taxon>
    </lineage>
</organism>
<dbReference type="PANTHER" id="PTHR40039:SF1">
    <property type="entry name" value="PROTEIN DLTD"/>
    <property type="match status" value="1"/>
</dbReference>
<dbReference type="Pfam" id="PF04914">
    <property type="entry name" value="DltD"/>
    <property type="match status" value="1"/>
</dbReference>
<dbReference type="STRING" id="626523.GCWU000342_00549"/>